<reference evidence="1" key="1">
    <citation type="journal article" date="2023" name="G3 (Bethesda)">
        <title>A reference genome for the long-term kleptoplast-retaining sea slug Elysia crispata morphotype clarki.</title>
        <authorList>
            <person name="Eastman K.E."/>
            <person name="Pendleton A.L."/>
            <person name="Shaikh M.A."/>
            <person name="Suttiyut T."/>
            <person name="Ogas R."/>
            <person name="Tomko P."/>
            <person name="Gavelis G."/>
            <person name="Widhalm J.R."/>
            <person name="Wisecaver J.H."/>
        </authorList>
    </citation>
    <scope>NUCLEOTIDE SEQUENCE</scope>
    <source>
        <strain evidence="1">ECLA1</strain>
    </source>
</reference>
<dbReference type="EMBL" id="JAWDGP010002132">
    <property type="protein sequence ID" value="KAK3785363.1"/>
    <property type="molecule type" value="Genomic_DNA"/>
</dbReference>
<name>A0AAE1ACK8_9GAST</name>
<sequence length="98" mass="10713">MLSTCSSCHLTKLAADSVCPPVKLKPRAPYTTTTAITAIPSIAEISLVFSEKIRSAKGKTALLEPQCLDLERVILQRERTSSTASCTHLAKSTFTRYR</sequence>
<gene>
    <name evidence="1" type="ORF">RRG08_045586</name>
</gene>
<accession>A0AAE1ACK8</accession>
<proteinExistence type="predicted"/>
<dbReference type="Proteomes" id="UP001283361">
    <property type="component" value="Unassembled WGS sequence"/>
</dbReference>
<organism evidence="1 2">
    <name type="scientific">Elysia crispata</name>
    <name type="common">lettuce slug</name>
    <dbReference type="NCBI Taxonomy" id="231223"/>
    <lineage>
        <taxon>Eukaryota</taxon>
        <taxon>Metazoa</taxon>
        <taxon>Spiralia</taxon>
        <taxon>Lophotrochozoa</taxon>
        <taxon>Mollusca</taxon>
        <taxon>Gastropoda</taxon>
        <taxon>Heterobranchia</taxon>
        <taxon>Euthyneura</taxon>
        <taxon>Panpulmonata</taxon>
        <taxon>Sacoglossa</taxon>
        <taxon>Placobranchoidea</taxon>
        <taxon>Plakobranchidae</taxon>
        <taxon>Elysia</taxon>
    </lineage>
</organism>
<evidence type="ECO:0000313" key="2">
    <source>
        <dbReference type="Proteomes" id="UP001283361"/>
    </source>
</evidence>
<dbReference type="AlphaFoldDB" id="A0AAE1ACK8"/>
<comment type="caution">
    <text evidence="1">The sequence shown here is derived from an EMBL/GenBank/DDBJ whole genome shotgun (WGS) entry which is preliminary data.</text>
</comment>
<evidence type="ECO:0000313" key="1">
    <source>
        <dbReference type="EMBL" id="KAK3785363.1"/>
    </source>
</evidence>
<protein>
    <submittedName>
        <fullName evidence="1">Uncharacterized protein</fullName>
    </submittedName>
</protein>
<keyword evidence="2" id="KW-1185">Reference proteome</keyword>